<protein>
    <submittedName>
        <fullName evidence="3">Tigger transposable element-derived protein 7-like 17</fullName>
    </submittedName>
</protein>
<feature type="region of interest" description="Disordered" evidence="1">
    <location>
        <begin position="313"/>
        <end position="352"/>
    </location>
</feature>
<dbReference type="PANTHER" id="PTHR19303">
    <property type="entry name" value="TRANSPOSON"/>
    <property type="match status" value="1"/>
</dbReference>
<name>A0A8J5T254_HOMAM</name>
<evidence type="ECO:0000259" key="2">
    <source>
        <dbReference type="Pfam" id="PF03184"/>
    </source>
</evidence>
<dbReference type="Proteomes" id="UP000747542">
    <property type="component" value="Unassembled WGS sequence"/>
</dbReference>
<keyword evidence="4" id="KW-1185">Reference proteome</keyword>
<feature type="non-terminal residue" evidence="3">
    <location>
        <position position="371"/>
    </location>
</feature>
<feature type="non-terminal residue" evidence="3">
    <location>
        <position position="1"/>
    </location>
</feature>
<comment type="caution">
    <text evidence="3">The sequence shown here is derived from an EMBL/GenBank/DDBJ whole genome shotgun (WGS) entry which is preliminary data.</text>
</comment>
<dbReference type="PANTHER" id="PTHR19303:SF17">
    <property type="entry name" value="TIGGER TRANSPOSABLE ELEMENT-DERIVED PROTEIN 7"/>
    <property type="match status" value="1"/>
</dbReference>
<reference evidence="3" key="1">
    <citation type="journal article" date="2021" name="Sci. Adv.">
        <title>The American lobster genome reveals insights on longevity, neural, and immune adaptations.</title>
        <authorList>
            <person name="Polinski J.M."/>
            <person name="Zimin A.V."/>
            <person name="Clark K.F."/>
            <person name="Kohn A.B."/>
            <person name="Sadowski N."/>
            <person name="Timp W."/>
            <person name="Ptitsyn A."/>
            <person name="Khanna P."/>
            <person name="Romanova D.Y."/>
            <person name="Williams P."/>
            <person name="Greenwood S.J."/>
            <person name="Moroz L.L."/>
            <person name="Walt D.R."/>
            <person name="Bodnar A.G."/>
        </authorList>
    </citation>
    <scope>NUCLEOTIDE SEQUENCE</scope>
    <source>
        <strain evidence="3">GMGI-L3</strain>
    </source>
</reference>
<evidence type="ECO:0000256" key="1">
    <source>
        <dbReference type="SAM" id="MobiDB-lite"/>
    </source>
</evidence>
<accession>A0A8J5T254</accession>
<organism evidence="3 4">
    <name type="scientific">Homarus americanus</name>
    <name type="common">American lobster</name>
    <dbReference type="NCBI Taxonomy" id="6706"/>
    <lineage>
        <taxon>Eukaryota</taxon>
        <taxon>Metazoa</taxon>
        <taxon>Ecdysozoa</taxon>
        <taxon>Arthropoda</taxon>
        <taxon>Crustacea</taxon>
        <taxon>Multicrustacea</taxon>
        <taxon>Malacostraca</taxon>
        <taxon>Eumalacostraca</taxon>
        <taxon>Eucarida</taxon>
        <taxon>Decapoda</taxon>
        <taxon>Pleocyemata</taxon>
        <taxon>Astacidea</taxon>
        <taxon>Nephropoidea</taxon>
        <taxon>Nephropidae</taxon>
        <taxon>Homarus</taxon>
    </lineage>
</organism>
<feature type="domain" description="DDE-1" evidence="2">
    <location>
        <begin position="102"/>
        <end position="172"/>
    </location>
</feature>
<dbReference type="InterPro" id="IPR050863">
    <property type="entry name" value="CenT-Element_Derived"/>
</dbReference>
<feature type="compositionally biased region" description="Acidic residues" evidence="1">
    <location>
        <begin position="245"/>
        <end position="258"/>
    </location>
</feature>
<feature type="region of interest" description="Disordered" evidence="1">
    <location>
        <begin position="245"/>
        <end position="265"/>
    </location>
</feature>
<evidence type="ECO:0000313" key="4">
    <source>
        <dbReference type="Proteomes" id="UP000747542"/>
    </source>
</evidence>
<dbReference type="AlphaFoldDB" id="A0A8J5T254"/>
<dbReference type="GO" id="GO:0005634">
    <property type="term" value="C:nucleus"/>
    <property type="evidence" value="ECO:0007669"/>
    <property type="project" value="TreeGrafter"/>
</dbReference>
<dbReference type="InterPro" id="IPR004875">
    <property type="entry name" value="DDE_SF_endonuclease_dom"/>
</dbReference>
<gene>
    <name evidence="3" type="primary">TIGD7-L17</name>
    <name evidence="3" type="ORF">Hamer_G000837</name>
</gene>
<dbReference type="Pfam" id="PF03184">
    <property type="entry name" value="DDE_1"/>
    <property type="match status" value="1"/>
</dbReference>
<dbReference type="GO" id="GO:0003677">
    <property type="term" value="F:DNA binding"/>
    <property type="evidence" value="ECO:0007669"/>
    <property type="project" value="TreeGrafter"/>
</dbReference>
<sequence length="371" mass="41663">IKLCTSGTSRNMHQASIYMAWTFNTSAGWLFNFRSRHCLVNRKVVGEFASADKGSVEPFRKHLLLVSQIYNADETDLFWKAPPSNTQAYRHETHVAGRKMAKDRVSILVCANADGTHRLKMMVVGKANKLHALKKYHEHLTSDILYKGNKTGWFTRDIFHTWFHSHYVPVVIKYQVEVLGISRDNNRLLKGTEVEVDLAGFGTDDFVNLLHRGGETGVSEDNVDNTEQGFCHDTEKEIIASVSEEMTEEQIDECDDEDPSPRPKLSNLRFHLDKALEVVGQLPGLEKHCSTLRDIRADVIKCQHTNFKQGKIPDFFKPASRVPRTSRPSSSSEASSVIPSVSGYSSSDTSSSASFLHNIFPEAPHVILSSD</sequence>
<feature type="compositionally biased region" description="Low complexity" evidence="1">
    <location>
        <begin position="320"/>
        <end position="352"/>
    </location>
</feature>
<evidence type="ECO:0000313" key="3">
    <source>
        <dbReference type="EMBL" id="KAG7171901.1"/>
    </source>
</evidence>
<proteinExistence type="predicted"/>
<dbReference type="EMBL" id="JAHLQT010011632">
    <property type="protein sequence ID" value="KAG7171901.1"/>
    <property type="molecule type" value="Genomic_DNA"/>
</dbReference>